<gene>
    <name evidence="4" type="ORF">PN36_13725</name>
</gene>
<sequence>MQKVYRLWKPIELKDHWTECDTSILDDISSSWFERRKKLKEDSGEYADFLNRLKREHAIETGVIERLYDLNKGVTETFINDGFIKSFLSHGDTNISDDDLISHLNDHLDSVNFIFDIVKENRPLSISFIKELHQLMTRNQKYAEGRDQFGNKLKTELLKGQYKQTENNPTREDGTQILYCSPDHIASEMDNLILISNENAHIHPLILATWFHHAFTTIHPFQDGNGRMARLLTSLIFIKHGLFPFTVLRAEAKVKYIEALEKADNGNPQDLISYFGEVQKRNIQKALNLKDVNSASLEKTIEVLANKVEIRKHQKIQERLATLGKSRIEVFNFCREVLNELMESVHDKMNGNAEISIASSNEKTEHYFYKQIISYAKMHDYFFNKGLPKAWLMFKIGLEENKKYQLGISIHHYGYDDTTIAIGSFLEFKGNKMDDDDTIPLNIEPHVISISENIEAKKKNIRSYLEHTLAIALAQIASEL</sequence>
<dbReference type="Pfam" id="PF02661">
    <property type="entry name" value="Fic"/>
    <property type="match status" value="1"/>
</dbReference>
<evidence type="ECO:0000256" key="1">
    <source>
        <dbReference type="PIRSR" id="PIRSR640198-1"/>
    </source>
</evidence>
<comment type="caution">
    <text evidence="4">The sequence shown here is derived from an EMBL/GenBank/DDBJ whole genome shotgun (WGS) entry which is preliminary data.</text>
</comment>
<dbReference type="GO" id="GO:0005524">
    <property type="term" value="F:ATP binding"/>
    <property type="evidence" value="ECO:0007669"/>
    <property type="project" value="UniProtKB-KW"/>
</dbReference>
<protein>
    <submittedName>
        <fullName evidence="4">Fic family protein</fullName>
    </submittedName>
</protein>
<accession>A0A0A6P639</accession>
<organism evidence="4 5">
    <name type="scientific">Candidatus Thiomargarita nelsonii</name>
    <dbReference type="NCBI Taxonomy" id="1003181"/>
    <lineage>
        <taxon>Bacteria</taxon>
        <taxon>Pseudomonadati</taxon>
        <taxon>Pseudomonadota</taxon>
        <taxon>Gammaproteobacteria</taxon>
        <taxon>Thiotrichales</taxon>
        <taxon>Thiotrichaceae</taxon>
        <taxon>Thiomargarita</taxon>
    </lineage>
</organism>
<dbReference type="Proteomes" id="UP000030428">
    <property type="component" value="Unassembled WGS sequence"/>
</dbReference>
<dbReference type="InterPro" id="IPR040198">
    <property type="entry name" value="Fido_containing"/>
</dbReference>
<dbReference type="PROSITE" id="PS51459">
    <property type="entry name" value="FIDO"/>
    <property type="match status" value="1"/>
</dbReference>
<feature type="domain" description="Fido" evidence="3">
    <location>
        <begin position="124"/>
        <end position="277"/>
    </location>
</feature>
<evidence type="ECO:0000313" key="5">
    <source>
        <dbReference type="Proteomes" id="UP000030428"/>
    </source>
</evidence>
<dbReference type="InterPro" id="IPR003812">
    <property type="entry name" value="Fido"/>
</dbReference>
<keyword evidence="5" id="KW-1185">Reference proteome</keyword>
<dbReference type="PANTHER" id="PTHR13504:SF38">
    <property type="entry name" value="FIDO DOMAIN-CONTAINING PROTEIN"/>
    <property type="match status" value="1"/>
</dbReference>
<dbReference type="Gene3D" id="1.10.3290.10">
    <property type="entry name" value="Fido-like domain"/>
    <property type="match status" value="1"/>
</dbReference>
<evidence type="ECO:0000256" key="2">
    <source>
        <dbReference type="PIRSR" id="PIRSR640198-2"/>
    </source>
</evidence>
<name>A0A0A6P639_9GAMM</name>
<evidence type="ECO:0000313" key="4">
    <source>
        <dbReference type="EMBL" id="KHD05892.1"/>
    </source>
</evidence>
<feature type="active site" evidence="1">
    <location>
        <position position="219"/>
    </location>
</feature>
<dbReference type="SUPFAM" id="SSF140931">
    <property type="entry name" value="Fic-like"/>
    <property type="match status" value="1"/>
</dbReference>
<dbReference type="PANTHER" id="PTHR13504">
    <property type="entry name" value="FIDO DOMAIN-CONTAINING PROTEIN DDB_G0283145"/>
    <property type="match status" value="1"/>
</dbReference>
<evidence type="ECO:0000259" key="3">
    <source>
        <dbReference type="PROSITE" id="PS51459"/>
    </source>
</evidence>
<dbReference type="AlphaFoldDB" id="A0A0A6P639"/>
<keyword evidence="2" id="KW-0547">Nucleotide-binding</keyword>
<proteinExistence type="predicted"/>
<feature type="binding site" evidence="2">
    <location>
        <begin position="223"/>
        <end position="230"/>
    </location>
    <ligand>
        <name>ATP</name>
        <dbReference type="ChEBI" id="CHEBI:30616"/>
    </ligand>
</feature>
<keyword evidence="2" id="KW-0067">ATP-binding</keyword>
<dbReference type="InterPro" id="IPR036597">
    <property type="entry name" value="Fido-like_dom_sf"/>
</dbReference>
<reference evidence="4 5" key="1">
    <citation type="journal article" date="2016" name="Front. Microbiol.">
        <title>Single-Cell (Meta-)Genomics of a Dimorphic Candidatus Thiomargarita nelsonii Reveals Genomic Plasticity.</title>
        <authorList>
            <person name="Flood B.E."/>
            <person name="Fliss P."/>
            <person name="Jones D.S."/>
            <person name="Dick G.J."/>
            <person name="Jain S."/>
            <person name="Kaster A.K."/>
            <person name="Winkel M."/>
            <person name="Mussmann M."/>
            <person name="Bailey J."/>
        </authorList>
    </citation>
    <scope>NUCLEOTIDE SEQUENCE [LARGE SCALE GENOMIC DNA]</scope>
    <source>
        <strain evidence="4">Hydrate Ridge</strain>
    </source>
</reference>
<dbReference type="EMBL" id="JSZA02000046">
    <property type="protein sequence ID" value="KHD05892.1"/>
    <property type="molecule type" value="Genomic_DNA"/>
</dbReference>